<evidence type="ECO:0000313" key="3">
    <source>
        <dbReference type="Proteomes" id="UP000466848"/>
    </source>
</evidence>
<dbReference type="EMBL" id="CP048649">
    <property type="protein sequence ID" value="QIB68543.1"/>
    <property type="molecule type" value="Genomic_DNA"/>
</dbReference>
<dbReference type="SUPFAM" id="SSF56507">
    <property type="entry name" value="Methionine synthase activation domain-like"/>
    <property type="match status" value="1"/>
</dbReference>
<gene>
    <name evidence="2" type="ORF">Ami103574_04055</name>
</gene>
<feature type="region of interest" description="Disordered" evidence="1">
    <location>
        <begin position="202"/>
        <end position="229"/>
    </location>
</feature>
<reference evidence="2 3" key="1">
    <citation type="submission" date="2020-02" db="EMBL/GenBank/DDBJ databases">
        <authorList>
            <person name="Kim Y.B."/>
            <person name="Roh S.W."/>
        </authorList>
    </citation>
    <scope>NUCLEOTIDE SEQUENCE [LARGE SCALE GENOMIC DNA]</scope>
    <source>
        <strain evidence="2 3">DSM 103574</strain>
    </source>
</reference>
<proteinExistence type="predicted"/>
<name>A0A858BRL9_9FIRM</name>
<dbReference type="KEGG" id="abut:Ami103574_04055"/>
<keyword evidence="3" id="KW-1185">Reference proteome</keyword>
<organism evidence="2 3">
    <name type="scientific">Aminipila butyrica</name>
    <dbReference type="NCBI Taxonomy" id="433296"/>
    <lineage>
        <taxon>Bacteria</taxon>
        <taxon>Bacillati</taxon>
        <taxon>Bacillota</taxon>
        <taxon>Clostridia</taxon>
        <taxon>Peptostreptococcales</taxon>
        <taxon>Anaerovoracaceae</taxon>
        <taxon>Aminipila</taxon>
    </lineage>
</organism>
<evidence type="ECO:0000256" key="1">
    <source>
        <dbReference type="SAM" id="MobiDB-lite"/>
    </source>
</evidence>
<sequence length="258" mass="28000">MDITLPAEISRDFIYSCMGFGNHTPDPASLQLIDTCCEMVLSAAVPRQVHRVFPLERQQEGGFYLSNPQNSLAGQAITDHLQGCTHCLLLAVTLGVQVDNLIRRAQVTDMAKAVALDACASSLVEDICDQINDQLQAEYAQQGMDLTFRFSPGYGDFPLESQRLFSQLLEMGKKIGLTHSREHLLLPRKSVTALIGIFPAGSRQSQKQQEIGEGTEAEDKPFESGIGSGDSGARACQICSLKDTCALRAAGGYCGKRT</sequence>
<dbReference type="AlphaFoldDB" id="A0A858BRL9"/>
<accession>A0A858BRL9</accession>
<dbReference type="GO" id="GO:0008705">
    <property type="term" value="F:methionine synthase activity"/>
    <property type="evidence" value="ECO:0007669"/>
    <property type="project" value="InterPro"/>
</dbReference>
<dbReference type="RefSeq" id="WP_163065406.1">
    <property type="nucleotide sequence ID" value="NZ_CP048649.1"/>
</dbReference>
<evidence type="ECO:0000313" key="2">
    <source>
        <dbReference type="EMBL" id="QIB68543.1"/>
    </source>
</evidence>
<dbReference type="Gene3D" id="3.40.109.40">
    <property type="match status" value="1"/>
</dbReference>
<dbReference type="Proteomes" id="UP000466848">
    <property type="component" value="Chromosome"/>
</dbReference>
<protein>
    <submittedName>
        <fullName evidence="2">Methionine synthase</fullName>
    </submittedName>
</protein>
<dbReference type="InterPro" id="IPR037010">
    <property type="entry name" value="VitB12-dep_Met_synth_activ_sf"/>
</dbReference>